<accession>A0A4Z0M246</accession>
<dbReference type="AlphaFoldDB" id="A0A4Z0M246"/>
<gene>
    <name evidence="1" type="ORF">E4634_10820</name>
</gene>
<protein>
    <submittedName>
        <fullName evidence="1">Uncharacterized protein</fullName>
    </submittedName>
</protein>
<dbReference type="OrthoDB" id="5571307at2"/>
<sequence>MGLEFNIAKDTACICATITELAALDAIIFEEIGAEDFHRDYDSLLQDILNTYRVVVDTLQPLAQLTTAAAFSEHFDTLSQEYSQHYQPALSKARINAEFTYEKYLQFRKRREVGTGYPPLQRAFARLHEYIDKWIDNDIWLAMTIDTLFKHTFRFLGEVAEVNKGDRDAAFQLYVSCMGGLPPLLAIIGDAINALERDMAIAANTDTTAVAGRTALAV</sequence>
<dbReference type="Proteomes" id="UP000298050">
    <property type="component" value="Unassembled WGS sequence"/>
</dbReference>
<dbReference type="RefSeq" id="WP_135443746.1">
    <property type="nucleotide sequence ID" value="NZ_SRLE01000007.1"/>
</dbReference>
<evidence type="ECO:0000313" key="1">
    <source>
        <dbReference type="EMBL" id="TGD73514.1"/>
    </source>
</evidence>
<name>A0A4Z0M246_9GAMM</name>
<evidence type="ECO:0000313" key="2">
    <source>
        <dbReference type="Proteomes" id="UP000298050"/>
    </source>
</evidence>
<dbReference type="EMBL" id="SRLE01000007">
    <property type="protein sequence ID" value="TGD73514.1"/>
    <property type="molecule type" value="Genomic_DNA"/>
</dbReference>
<organism evidence="1 2">
    <name type="scientific">Mangrovimicrobium sediminis</name>
    <dbReference type="NCBI Taxonomy" id="2562682"/>
    <lineage>
        <taxon>Bacteria</taxon>
        <taxon>Pseudomonadati</taxon>
        <taxon>Pseudomonadota</taxon>
        <taxon>Gammaproteobacteria</taxon>
        <taxon>Cellvibrionales</taxon>
        <taxon>Halieaceae</taxon>
        <taxon>Mangrovimicrobium</taxon>
    </lineage>
</organism>
<comment type="caution">
    <text evidence="1">The sequence shown here is derived from an EMBL/GenBank/DDBJ whole genome shotgun (WGS) entry which is preliminary data.</text>
</comment>
<keyword evidence="2" id="KW-1185">Reference proteome</keyword>
<proteinExistence type="predicted"/>
<reference evidence="1 2" key="1">
    <citation type="submission" date="2019-04" db="EMBL/GenBank/DDBJ databases">
        <title>Taxonomy of novel Haliea sp. from mangrove soil of West Coast of India.</title>
        <authorList>
            <person name="Verma A."/>
            <person name="Kumar P."/>
            <person name="Krishnamurthi S."/>
        </authorList>
    </citation>
    <scope>NUCLEOTIDE SEQUENCE [LARGE SCALE GENOMIC DNA]</scope>
    <source>
        <strain evidence="1 2">SAOS-164</strain>
    </source>
</reference>